<reference evidence="3" key="2">
    <citation type="submission" date="2015-06" db="UniProtKB">
        <authorList>
            <consortium name="EnsemblMetazoa"/>
        </authorList>
    </citation>
    <scope>IDENTIFICATION</scope>
</reference>
<evidence type="ECO:0000256" key="1">
    <source>
        <dbReference type="SAM" id="Phobius"/>
    </source>
</evidence>
<dbReference type="PANTHER" id="PTHR21261:SF15">
    <property type="entry name" value="BEATEN PATH IIIA, ISOFORM D-RELATED"/>
    <property type="match status" value="1"/>
</dbReference>
<keyword evidence="1" id="KW-0472">Membrane</keyword>
<dbReference type="PROSITE" id="PS50835">
    <property type="entry name" value="IG_LIKE"/>
    <property type="match status" value="1"/>
</dbReference>
<dbReference type="InterPro" id="IPR013106">
    <property type="entry name" value="Ig_V-set"/>
</dbReference>
<dbReference type="HOGENOM" id="CLU_1456264_0_0_1"/>
<feature type="transmembrane region" description="Helical" evidence="1">
    <location>
        <begin position="154"/>
        <end position="176"/>
    </location>
</feature>
<keyword evidence="1" id="KW-0812">Transmembrane</keyword>
<evidence type="ECO:0000313" key="4">
    <source>
        <dbReference type="Proteomes" id="UP000015104"/>
    </source>
</evidence>
<dbReference type="Proteomes" id="UP000015104">
    <property type="component" value="Unassembled WGS sequence"/>
</dbReference>
<evidence type="ECO:0000259" key="2">
    <source>
        <dbReference type="PROSITE" id="PS50835"/>
    </source>
</evidence>
<dbReference type="Pfam" id="PF07686">
    <property type="entry name" value="V-set"/>
    <property type="match status" value="1"/>
</dbReference>
<sequence>MYSLQKFSFLTFACLLIIVPMLSDYYGIVCIKLVNLFVPDRATRGSDVELKCIYDLEKDSLYVLKWHFNGREFYRYAPKSEAKTQTFNVTGTKVNKDKSNQGIVVLSNVSLNSTGRYKCEISVEGTFQTVIKEKYMKVSANFGKSLWNSSLSSYWLHAASLVLIILHNFPAFFSMYNKDCTLLISK</sequence>
<reference evidence="4" key="1">
    <citation type="submission" date="2011-08" db="EMBL/GenBank/DDBJ databases">
        <authorList>
            <person name="Rombauts S."/>
        </authorList>
    </citation>
    <scope>NUCLEOTIDE SEQUENCE</scope>
    <source>
        <strain evidence="4">London</strain>
    </source>
</reference>
<accession>T1KWT9</accession>
<evidence type="ECO:0000313" key="3">
    <source>
        <dbReference type="EnsemblMetazoa" id="tetur25g00010.1"/>
    </source>
</evidence>
<protein>
    <recommendedName>
        <fullName evidence="2">Ig-like domain-containing protein</fullName>
    </recommendedName>
</protein>
<dbReference type="KEGG" id="tut:107368100"/>
<dbReference type="FunFam" id="2.60.40.10:FF:000437">
    <property type="entry name" value="Beat-IIIc, isoform A"/>
    <property type="match status" value="1"/>
</dbReference>
<name>T1KWT9_TETUR</name>
<feature type="domain" description="Ig-like" evidence="2">
    <location>
        <begin position="20"/>
        <end position="139"/>
    </location>
</feature>
<dbReference type="PANTHER" id="PTHR21261">
    <property type="entry name" value="BEAT PROTEIN"/>
    <property type="match status" value="1"/>
</dbReference>
<organism evidence="3 4">
    <name type="scientific">Tetranychus urticae</name>
    <name type="common">Two-spotted spider mite</name>
    <dbReference type="NCBI Taxonomy" id="32264"/>
    <lineage>
        <taxon>Eukaryota</taxon>
        <taxon>Metazoa</taxon>
        <taxon>Ecdysozoa</taxon>
        <taxon>Arthropoda</taxon>
        <taxon>Chelicerata</taxon>
        <taxon>Arachnida</taxon>
        <taxon>Acari</taxon>
        <taxon>Acariformes</taxon>
        <taxon>Trombidiformes</taxon>
        <taxon>Prostigmata</taxon>
        <taxon>Eleutherengona</taxon>
        <taxon>Raphignathae</taxon>
        <taxon>Tetranychoidea</taxon>
        <taxon>Tetranychidae</taxon>
        <taxon>Tetranychus</taxon>
    </lineage>
</organism>
<dbReference type="EMBL" id="CAEY01000674">
    <property type="status" value="NOT_ANNOTATED_CDS"/>
    <property type="molecule type" value="Genomic_DNA"/>
</dbReference>
<dbReference type="OrthoDB" id="6343941at2759"/>
<keyword evidence="1" id="KW-1133">Transmembrane helix</keyword>
<dbReference type="STRING" id="32264.T1KWT9"/>
<dbReference type="InterPro" id="IPR013783">
    <property type="entry name" value="Ig-like_fold"/>
</dbReference>
<dbReference type="AlphaFoldDB" id="T1KWT9"/>
<dbReference type="InterPro" id="IPR007110">
    <property type="entry name" value="Ig-like_dom"/>
</dbReference>
<dbReference type="InterPro" id="IPR036179">
    <property type="entry name" value="Ig-like_dom_sf"/>
</dbReference>
<dbReference type="EnsemblMetazoa" id="tetur25g00010.1">
    <property type="protein sequence ID" value="tetur25g00010.1"/>
    <property type="gene ID" value="tetur25g00010"/>
</dbReference>
<gene>
    <name evidence="3" type="primary">107368100</name>
</gene>
<dbReference type="Gene3D" id="2.60.40.10">
    <property type="entry name" value="Immunoglobulins"/>
    <property type="match status" value="1"/>
</dbReference>
<proteinExistence type="predicted"/>
<dbReference type="OMA" id="RYKCEIT"/>
<dbReference type="SUPFAM" id="SSF48726">
    <property type="entry name" value="Immunoglobulin"/>
    <property type="match status" value="1"/>
</dbReference>
<keyword evidence="4" id="KW-1185">Reference proteome</keyword>